<dbReference type="Proteomes" id="UP000198546">
    <property type="component" value="Chromosome i"/>
</dbReference>
<dbReference type="OrthoDB" id="571348at2"/>
<feature type="transmembrane region" description="Helical" evidence="1">
    <location>
        <begin position="172"/>
        <end position="192"/>
    </location>
</feature>
<dbReference type="RefSeq" id="WP_090594913.1">
    <property type="nucleotide sequence ID" value="NZ_LT629688.1"/>
</dbReference>
<accession>A0A1G7C913</accession>
<proteinExistence type="predicted"/>
<reference evidence="2 3" key="1">
    <citation type="submission" date="2016-10" db="EMBL/GenBank/DDBJ databases">
        <authorList>
            <person name="de Groot N.N."/>
        </authorList>
    </citation>
    <scope>NUCLEOTIDE SEQUENCE [LARGE SCALE GENOMIC DNA]</scope>
    <source>
        <strain evidence="2 3">MON 2.2</strain>
    </source>
</reference>
<keyword evidence="3" id="KW-1185">Reference proteome</keyword>
<protein>
    <submittedName>
        <fullName evidence="2">Stage II sporulation protein M</fullName>
    </submittedName>
</protein>
<feature type="transmembrane region" description="Helical" evidence="1">
    <location>
        <begin position="12"/>
        <end position="38"/>
    </location>
</feature>
<evidence type="ECO:0000256" key="1">
    <source>
        <dbReference type="SAM" id="Phobius"/>
    </source>
</evidence>
<sequence length="204" mass="21908">MRLRRPFQIVRAHLGAYLILNALLYGLFLLGFAAGLVFPGLSTDRTASLEADGTAALVASLLSTPWLFALVILGVNVITVGLLSIVLPSLVIPFAGIVVMAYQAFTLGATLSPTDDRLWLALIPHSLTAVIEFQAYVLLSLGAFVLGRSWLRPATVGVSTRRQAYLLGLRQLGWLGLLALALLVLGAVYEALSLRYLVPLLLRG</sequence>
<dbReference type="Pfam" id="PF01944">
    <property type="entry name" value="SpoIIM"/>
    <property type="match status" value="1"/>
</dbReference>
<gene>
    <name evidence="2" type="ORF">SAMN04489747_3204</name>
</gene>
<dbReference type="EMBL" id="LT629688">
    <property type="protein sequence ID" value="SDE35872.1"/>
    <property type="molecule type" value="Genomic_DNA"/>
</dbReference>
<organism evidence="2 3">
    <name type="scientific">Auraticoccus monumenti</name>
    <dbReference type="NCBI Taxonomy" id="675864"/>
    <lineage>
        <taxon>Bacteria</taxon>
        <taxon>Bacillati</taxon>
        <taxon>Actinomycetota</taxon>
        <taxon>Actinomycetes</taxon>
        <taxon>Propionibacteriales</taxon>
        <taxon>Propionibacteriaceae</taxon>
        <taxon>Auraticoccus</taxon>
    </lineage>
</organism>
<dbReference type="AlphaFoldDB" id="A0A1G7C913"/>
<evidence type="ECO:0000313" key="2">
    <source>
        <dbReference type="EMBL" id="SDE35872.1"/>
    </source>
</evidence>
<keyword evidence="1" id="KW-1133">Transmembrane helix</keyword>
<feature type="transmembrane region" description="Helical" evidence="1">
    <location>
        <begin position="133"/>
        <end position="151"/>
    </location>
</feature>
<keyword evidence="1" id="KW-0472">Membrane</keyword>
<name>A0A1G7C913_9ACTN</name>
<evidence type="ECO:0000313" key="3">
    <source>
        <dbReference type="Proteomes" id="UP000198546"/>
    </source>
</evidence>
<dbReference type="InterPro" id="IPR002798">
    <property type="entry name" value="SpoIIM-like"/>
</dbReference>
<keyword evidence="1" id="KW-0812">Transmembrane</keyword>